<evidence type="ECO:0000256" key="1">
    <source>
        <dbReference type="ARBA" id="ARBA00004123"/>
    </source>
</evidence>
<dbReference type="EMBL" id="JAHYIQ010000021">
    <property type="protein sequence ID" value="KAK1123232.1"/>
    <property type="molecule type" value="Genomic_DNA"/>
</dbReference>
<dbReference type="PANTHER" id="PTHR13489">
    <property type="entry name" value="MINI-CHROMOSOME MAINTENANCE COMPLEX-BINDING PROTEIN"/>
    <property type="match status" value="1"/>
</dbReference>
<dbReference type="GO" id="GO:0003682">
    <property type="term" value="F:chromatin binding"/>
    <property type="evidence" value="ECO:0007669"/>
    <property type="project" value="TreeGrafter"/>
</dbReference>
<keyword evidence="4" id="KW-0539">Nucleus</keyword>
<reference evidence="5" key="1">
    <citation type="submission" date="2021-10" db="EMBL/GenBank/DDBJ databases">
        <title>Melipona bicolor Genome sequencing and assembly.</title>
        <authorList>
            <person name="Araujo N.S."/>
            <person name="Arias M.C."/>
        </authorList>
    </citation>
    <scope>NUCLEOTIDE SEQUENCE</scope>
    <source>
        <strain evidence="5">USP_2M_L1-L4_2017</strain>
        <tissue evidence="5">Whole body</tissue>
    </source>
</reference>
<evidence type="ECO:0000313" key="6">
    <source>
        <dbReference type="Proteomes" id="UP001177670"/>
    </source>
</evidence>
<evidence type="ECO:0000313" key="5">
    <source>
        <dbReference type="EMBL" id="KAK1123232.1"/>
    </source>
</evidence>
<dbReference type="GO" id="GO:0006261">
    <property type="term" value="P:DNA-templated DNA replication"/>
    <property type="evidence" value="ECO:0007669"/>
    <property type="project" value="TreeGrafter"/>
</dbReference>
<gene>
    <name evidence="5" type="ORF">K0M31_008865</name>
</gene>
<dbReference type="Pfam" id="PF09739">
    <property type="entry name" value="MCM_bind"/>
    <property type="match status" value="1"/>
</dbReference>
<proteinExistence type="inferred from homology"/>
<sequence length="582" mass="68016">MTPITKIMDWTREYFITNKLDCNLMLENLDVLKEIPLLNNTPVHKLRDGQLVRFKGMIQDMHNPEYYLQMYEVKNTQTETYQLKCGMYTDSAKCLPHEMILLESEKNQSSERYTYIVISTPGLNNWAKETYEQLHYSNIKSMNKKNLDGDNFETTNLELTKKKEKLSSSNSSEKIDAIRCNTTKQSAFLMEYILNFPIPMDDGKACIVKIYEDISLKLNQIIEIIGFISLDPLSNIIDDSDGIMTKAEITVHNPPGSLVPRLHAIKIIHSTKDIKIVPQMMSKVELIRNDLHLILRQLLFGDHLAADYLICHLLSSIYVKRDYFCLGTYPLNITHFPIKYKEFPKDLYKFLSLLTEKSYLLEITLENLNNLTLLPKKDYECNRLTSGILQLSDNTHLVIDETGLTTGQITQAGRENYNAICDLVNFQKITYDFKFYKVEYDTDIPILILSEAKSFIPCQTQIVLKIDSESESIYPQIIEITEQCFKDENRLTNIRQYLKVIRDTKFEFNDEDVTKEIQNDFIQWKQRNKNADHLHSLMVLARLLSLSHECNTLTIEYWKKAFQMEIERLDRIDKLSEKKINF</sequence>
<evidence type="ECO:0000256" key="3">
    <source>
        <dbReference type="ARBA" id="ARBA00015405"/>
    </source>
</evidence>
<evidence type="ECO:0000256" key="4">
    <source>
        <dbReference type="ARBA" id="ARBA00023242"/>
    </source>
</evidence>
<dbReference type="InterPro" id="IPR019140">
    <property type="entry name" value="MCM_complex-bd"/>
</dbReference>
<dbReference type="AlphaFoldDB" id="A0AA40FQH6"/>
<evidence type="ECO:0000256" key="2">
    <source>
        <dbReference type="ARBA" id="ARBA00007925"/>
    </source>
</evidence>
<comment type="caution">
    <text evidence="5">The sequence shown here is derived from an EMBL/GenBank/DDBJ whole genome shotgun (WGS) entry which is preliminary data.</text>
</comment>
<organism evidence="5 6">
    <name type="scientific">Melipona bicolor</name>
    <dbReference type="NCBI Taxonomy" id="60889"/>
    <lineage>
        <taxon>Eukaryota</taxon>
        <taxon>Metazoa</taxon>
        <taxon>Ecdysozoa</taxon>
        <taxon>Arthropoda</taxon>
        <taxon>Hexapoda</taxon>
        <taxon>Insecta</taxon>
        <taxon>Pterygota</taxon>
        <taxon>Neoptera</taxon>
        <taxon>Endopterygota</taxon>
        <taxon>Hymenoptera</taxon>
        <taxon>Apocrita</taxon>
        <taxon>Aculeata</taxon>
        <taxon>Apoidea</taxon>
        <taxon>Anthophila</taxon>
        <taxon>Apidae</taxon>
        <taxon>Melipona</taxon>
    </lineage>
</organism>
<accession>A0AA40FQH6</accession>
<keyword evidence="6" id="KW-1185">Reference proteome</keyword>
<protein>
    <recommendedName>
        <fullName evidence="3">Mini-chromosome maintenance complex-binding protein</fullName>
    </recommendedName>
</protein>
<name>A0AA40FQH6_9HYME</name>
<dbReference type="Proteomes" id="UP001177670">
    <property type="component" value="Unassembled WGS sequence"/>
</dbReference>
<dbReference type="GO" id="GO:0005634">
    <property type="term" value="C:nucleus"/>
    <property type="evidence" value="ECO:0007669"/>
    <property type="project" value="UniProtKB-SubCell"/>
</dbReference>
<comment type="subcellular location">
    <subcellularLocation>
        <location evidence="1">Nucleus</location>
    </subcellularLocation>
</comment>
<comment type="similarity">
    <text evidence="2">Belongs to the MCMBP family.</text>
</comment>
<dbReference type="PANTHER" id="PTHR13489:SF0">
    <property type="entry name" value="MINI-CHROMOSOME MAINTENANCE COMPLEX-BINDING PROTEIN"/>
    <property type="match status" value="1"/>
</dbReference>